<evidence type="ECO:0000313" key="9">
    <source>
        <dbReference type="Proteomes" id="UP000316649"/>
    </source>
</evidence>
<evidence type="ECO:0000256" key="6">
    <source>
        <dbReference type="ARBA" id="ARBA00023136"/>
    </source>
</evidence>
<dbReference type="Pfam" id="PF01899">
    <property type="entry name" value="MNHE"/>
    <property type="match status" value="1"/>
</dbReference>
<reference evidence="8 9" key="1">
    <citation type="submission" date="2019-07" db="EMBL/GenBank/DDBJ databases">
        <title>The pathways for chlorine oxyanion respiration interact through the shared metabolite chlorate.</title>
        <authorList>
            <person name="Barnum T.P."/>
            <person name="Cheng Y."/>
            <person name="Hill K.A."/>
            <person name="Lucas L.N."/>
            <person name="Carlson H.K."/>
            <person name="Coates J.D."/>
        </authorList>
    </citation>
    <scope>NUCLEOTIDE SEQUENCE [LARGE SCALE GENOMIC DNA]</scope>
    <source>
        <strain evidence="8 9">BK-1</strain>
    </source>
</reference>
<dbReference type="GO" id="GO:0005886">
    <property type="term" value="C:plasma membrane"/>
    <property type="evidence" value="ECO:0007669"/>
    <property type="project" value="UniProtKB-SubCell"/>
</dbReference>
<keyword evidence="5 7" id="KW-1133">Transmembrane helix</keyword>
<name>A0A558DW15_9GAMM</name>
<dbReference type="EMBL" id="VMNH01000004">
    <property type="protein sequence ID" value="TVO77921.1"/>
    <property type="molecule type" value="Genomic_DNA"/>
</dbReference>
<accession>A0A558DW15</accession>
<dbReference type="PANTHER" id="PTHR34584:SF1">
    <property type="entry name" value="NA(+)_H(+) ANTIPORTER SUBUNIT E1"/>
    <property type="match status" value="1"/>
</dbReference>
<evidence type="ECO:0000256" key="3">
    <source>
        <dbReference type="ARBA" id="ARBA00022475"/>
    </source>
</evidence>
<keyword evidence="9" id="KW-1185">Reference proteome</keyword>
<protein>
    <submittedName>
        <fullName evidence="8">Cation transporter</fullName>
    </submittedName>
</protein>
<comment type="similarity">
    <text evidence="2">Belongs to the CPA3 antiporters (TC 2.A.63) subunit E family.</text>
</comment>
<evidence type="ECO:0000256" key="7">
    <source>
        <dbReference type="SAM" id="Phobius"/>
    </source>
</evidence>
<keyword evidence="3" id="KW-1003">Cell membrane</keyword>
<sequence>MAPMVALIYLFLSYTLRWIYSRIITMSWIKGIIPMFMKVLVFALVWWVMTNGALQSWLIGGGAIVLATLAAKKPATHFTIRYFKLVMLIPFFLKQSILGGVDVARRALQPSMPIDPILVECPLRLPPGSPQVFMTNMVSLLPGTLSATLENNRLKMHVLDQQSSYMKDYLLLEEKVAELFSVPVQNTGAGELL</sequence>
<evidence type="ECO:0000256" key="4">
    <source>
        <dbReference type="ARBA" id="ARBA00022692"/>
    </source>
</evidence>
<feature type="transmembrane region" description="Helical" evidence="7">
    <location>
        <begin position="54"/>
        <end position="71"/>
    </location>
</feature>
<dbReference type="GO" id="GO:0008324">
    <property type="term" value="F:monoatomic cation transmembrane transporter activity"/>
    <property type="evidence" value="ECO:0007669"/>
    <property type="project" value="InterPro"/>
</dbReference>
<feature type="transmembrane region" description="Helical" evidence="7">
    <location>
        <begin position="31"/>
        <end position="48"/>
    </location>
</feature>
<keyword evidence="6 7" id="KW-0472">Membrane</keyword>
<feature type="transmembrane region" description="Helical" evidence="7">
    <location>
        <begin position="6"/>
        <end position="24"/>
    </location>
</feature>
<comment type="subcellular location">
    <subcellularLocation>
        <location evidence="1">Cell membrane</location>
        <topology evidence="1">Multi-pass membrane protein</topology>
    </subcellularLocation>
</comment>
<dbReference type="Proteomes" id="UP000316649">
    <property type="component" value="Unassembled WGS sequence"/>
</dbReference>
<gene>
    <name evidence="8" type="ORF">FHP88_03745</name>
</gene>
<proteinExistence type="inferred from homology"/>
<evidence type="ECO:0000256" key="5">
    <source>
        <dbReference type="ARBA" id="ARBA00022989"/>
    </source>
</evidence>
<evidence type="ECO:0000256" key="1">
    <source>
        <dbReference type="ARBA" id="ARBA00004651"/>
    </source>
</evidence>
<dbReference type="PANTHER" id="PTHR34584">
    <property type="entry name" value="NA(+)/H(+) ANTIPORTER SUBUNIT E1"/>
    <property type="match status" value="1"/>
</dbReference>
<keyword evidence="4 7" id="KW-0812">Transmembrane</keyword>
<organism evidence="8 9">
    <name type="scientific">Sedimenticola selenatireducens</name>
    <dbReference type="NCBI Taxonomy" id="191960"/>
    <lineage>
        <taxon>Bacteria</taxon>
        <taxon>Pseudomonadati</taxon>
        <taxon>Pseudomonadota</taxon>
        <taxon>Gammaproteobacteria</taxon>
        <taxon>Chromatiales</taxon>
        <taxon>Sedimenticolaceae</taxon>
        <taxon>Sedimenticola</taxon>
    </lineage>
</organism>
<dbReference type="InterPro" id="IPR002758">
    <property type="entry name" value="Cation_antiport_E"/>
</dbReference>
<evidence type="ECO:0000256" key="2">
    <source>
        <dbReference type="ARBA" id="ARBA00006228"/>
    </source>
</evidence>
<dbReference type="AlphaFoldDB" id="A0A558DW15"/>
<dbReference type="OrthoDB" id="6159251at2"/>
<evidence type="ECO:0000313" key="8">
    <source>
        <dbReference type="EMBL" id="TVO77921.1"/>
    </source>
</evidence>
<comment type="caution">
    <text evidence="8">The sequence shown here is derived from an EMBL/GenBank/DDBJ whole genome shotgun (WGS) entry which is preliminary data.</text>
</comment>